<gene>
    <name evidence="1" type="ORF">PG999_013705</name>
</gene>
<dbReference type="SUPFAM" id="SSF54373">
    <property type="entry name" value="FAD-linked reductases, C-terminal domain"/>
    <property type="match status" value="1"/>
</dbReference>
<protein>
    <submittedName>
        <fullName evidence="1">Uncharacterized protein</fullName>
    </submittedName>
</protein>
<dbReference type="EMBL" id="JAQQWP010000011">
    <property type="protein sequence ID" value="KAK8095683.1"/>
    <property type="molecule type" value="Genomic_DNA"/>
</dbReference>
<evidence type="ECO:0000313" key="1">
    <source>
        <dbReference type="EMBL" id="KAK8095683.1"/>
    </source>
</evidence>
<comment type="caution">
    <text evidence="1">The sequence shown here is derived from an EMBL/GenBank/DDBJ whole genome shotgun (WGS) entry which is preliminary data.</text>
</comment>
<proteinExistence type="predicted"/>
<organism evidence="1 2">
    <name type="scientific">Apiospora kogelbergensis</name>
    <dbReference type="NCBI Taxonomy" id="1337665"/>
    <lineage>
        <taxon>Eukaryota</taxon>
        <taxon>Fungi</taxon>
        <taxon>Dikarya</taxon>
        <taxon>Ascomycota</taxon>
        <taxon>Pezizomycotina</taxon>
        <taxon>Sordariomycetes</taxon>
        <taxon>Xylariomycetidae</taxon>
        <taxon>Amphisphaeriales</taxon>
        <taxon>Apiosporaceae</taxon>
        <taxon>Apiospora</taxon>
    </lineage>
</organism>
<name>A0AAW0Q6W7_9PEZI</name>
<dbReference type="AlphaFoldDB" id="A0AAW0Q6W7"/>
<reference evidence="1 2" key="1">
    <citation type="submission" date="2023-01" db="EMBL/GenBank/DDBJ databases">
        <title>Analysis of 21 Apiospora genomes using comparative genomics revels a genus with tremendous synthesis potential of carbohydrate active enzymes and secondary metabolites.</title>
        <authorList>
            <person name="Sorensen T."/>
        </authorList>
    </citation>
    <scope>NUCLEOTIDE SEQUENCE [LARGE SCALE GENOMIC DNA]</scope>
    <source>
        <strain evidence="1 2">CBS 117206</strain>
    </source>
</reference>
<keyword evidence="2" id="KW-1185">Reference proteome</keyword>
<dbReference type="Proteomes" id="UP001392437">
    <property type="component" value="Unassembled WGS sequence"/>
</dbReference>
<sequence>MNAPHAQDADGTFSLPLTMSKRGRRDGIETAVLNRTRLAKTDEEDLFLYSTPLYFTGFFPGYSKNATGGDGHAYTWIVLKFRQEDQSGTVMLRSGNPFDVPTVNFEFYADPDAAHPHNDGRHDLDVMAEGVRIVRGFLDAVPSPGVGPLHELTVFIMVE</sequence>
<dbReference type="Gene3D" id="3.30.560.10">
    <property type="entry name" value="Glucose Oxidase, domain 3"/>
    <property type="match status" value="1"/>
</dbReference>
<accession>A0AAW0Q6W7</accession>
<evidence type="ECO:0000313" key="2">
    <source>
        <dbReference type="Proteomes" id="UP001392437"/>
    </source>
</evidence>